<dbReference type="AlphaFoldDB" id="A0A9P6DVC3"/>
<organism evidence="9 10">
    <name type="scientific">Hydnum rufescens UP504</name>
    <dbReference type="NCBI Taxonomy" id="1448309"/>
    <lineage>
        <taxon>Eukaryota</taxon>
        <taxon>Fungi</taxon>
        <taxon>Dikarya</taxon>
        <taxon>Basidiomycota</taxon>
        <taxon>Agaricomycotina</taxon>
        <taxon>Agaricomycetes</taxon>
        <taxon>Cantharellales</taxon>
        <taxon>Hydnaceae</taxon>
        <taxon>Hydnum</taxon>
    </lineage>
</organism>
<keyword evidence="3 8" id="KW-0813">Transport</keyword>
<dbReference type="Proteomes" id="UP000886523">
    <property type="component" value="Unassembled WGS sequence"/>
</dbReference>
<evidence type="ECO:0000256" key="4">
    <source>
        <dbReference type="ARBA" id="ARBA00022692"/>
    </source>
</evidence>
<dbReference type="PANTHER" id="PTHR42650">
    <property type="entry name" value="TAIL-ANCHORED PROTEIN INSERTION RECEPTOR WRB"/>
    <property type="match status" value="1"/>
</dbReference>
<evidence type="ECO:0000256" key="2">
    <source>
        <dbReference type="ARBA" id="ARBA00010799"/>
    </source>
</evidence>
<dbReference type="EMBL" id="MU128985">
    <property type="protein sequence ID" value="KAF9512529.1"/>
    <property type="molecule type" value="Genomic_DNA"/>
</dbReference>
<evidence type="ECO:0008006" key="11">
    <source>
        <dbReference type="Google" id="ProtNLM"/>
    </source>
</evidence>
<dbReference type="InterPro" id="IPR027538">
    <property type="entry name" value="Get1_fungi"/>
</dbReference>
<reference evidence="9" key="1">
    <citation type="journal article" date="2020" name="Nat. Commun.">
        <title>Large-scale genome sequencing of mycorrhizal fungi provides insights into the early evolution of symbiotic traits.</title>
        <authorList>
            <person name="Miyauchi S."/>
            <person name="Kiss E."/>
            <person name="Kuo A."/>
            <person name="Drula E."/>
            <person name="Kohler A."/>
            <person name="Sanchez-Garcia M."/>
            <person name="Morin E."/>
            <person name="Andreopoulos B."/>
            <person name="Barry K.W."/>
            <person name="Bonito G."/>
            <person name="Buee M."/>
            <person name="Carver A."/>
            <person name="Chen C."/>
            <person name="Cichocki N."/>
            <person name="Clum A."/>
            <person name="Culley D."/>
            <person name="Crous P.W."/>
            <person name="Fauchery L."/>
            <person name="Girlanda M."/>
            <person name="Hayes R.D."/>
            <person name="Keri Z."/>
            <person name="LaButti K."/>
            <person name="Lipzen A."/>
            <person name="Lombard V."/>
            <person name="Magnuson J."/>
            <person name="Maillard F."/>
            <person name="Murat C."/>
            <person name="Nolan M."/>
            <person name="Ohm R.A."/>
            <person name="Pangilinan J."/>
            <person name="Pereira M.F."/>
            <person name="Perotto S."/>
            <person name="Peter M."/>
            <person name="Pfister S."/>
            <person name="Riley R."/>
            <person name="Sitrit Y."/>
            <person name="Stielow J.B."/>
            <person name="Szollosi G."/>
            <person name="Zifcakova L."/>
            <person name="Stursova M."/>
            <person name="Spatafora J.W."/>
            <person name="Tedersoo L."/>
            <person name="Vaario L.M."/>
            <person name="Yamada A."/>
            <person name="Yan M."/>
            <person name="Wang P."/>
            <person name="Xu J."/>
            <person name="Bruns T."/>
            <person name="Baldrian P."/>
            <person name="Vilgalys R."/>
            <person name="Dunand C."/>
            <person name="Henrissat B."/>
            <person name="Grigoriev I.V."/>
            <person name="Hibbett D."/>
            <person name="Nagy L.G."/>
            <person name="Martin F.M."/>
        </authorList>
    </citation>
    <scope>NUCLEOTIDE SEQUENCE</scope>
    <source>
        <strain evidence="9">UP504</strain>
    </source>
</reference>
<comment type="subcellular location">
    <subcellularLocation>
        <location evidence="1">Endoplasmic reticulum membrane</location>
        <topology evidence="1">Multi-pass membrane protein</topology>
    </subcellularLocation>
</comment>
<evidence type="ECO:0000313" key="10">
    <source>
        <dbReference type="Proteomes" id="UP000886523"/>
    </source>
</evidence>
<keyword evidence="4 8" id="KW-0812">Transmembrane</keyword>
<evidence type="ECO:0000313" key="9">
    <source>
        <dbReference type="EMBL" id="KAF9512529.1"/>
    </source>
</evidence>
<evidence type="ECO:0000256" key="7">
    <source>
        <dbReference type="ARBA" id="ARBA00023136"/>
    </source>
</evidence>
<dbReference type="HAMAP" id="MF_03113">
    <property type="entry name" value="Get1"/>
    <property type="match status" value="1"/>
</dbReference>
<evidence type="ECO:0000256" key="6">
    <source>
        <dbReference type="ARBA" id="ARBA00022989"/>
    </source>
</evidence>
<gene>
    <name evidence="8" type="primary">GET1</name>
    <name evidence="9" type="ORF">BS47DRAFT_1330276</name>
</gene>
<dbReference type="Gene3D" id="1.10.287.660">
    <property type="entry name" value="Helix hairpin bin"/>
    <property type="match status" value="1"/>
</dbReference>
<keyword evidence="7 8" id="KW-0472">Membrane</keyword>
<dbReference type="InterPro" id="IPR028945">
    <property type="entry name" value="Get1"/>
</dbReference>
<dbReference type="OrthoDB" id="69461at2759"/>
<comment type="caution">
    <text evidence="8">Lacks conserved residue(s) required for the propagation of feature annotation.</text>
</comment>
<dbReference type="GO" id="GO:0043529">
    <property type="term" value="C:GET complex"/>
    <property type="evidence" value="ECO:0007669"/>
    <property type="project" value="InterPro"/>
</dbReference>
<protein>
    <recommendedName>
        <fullName evidence="11">Guided entry of tail-anchored proteins 1</fullName>
    </recommendedName>
</protein>
<feature type="topological domain" description="Lumenal" evidence="8">
    <location>
        <begin position="1"/>
        <end position="3"/>
    </location>
</feature>
<accession>A0A9P6DVC3</accession>
<keyword evidence="10" id="KW-1185">Reference proteome</keyword>
<dbReference type="Pfam" id="PF04420">
    <property type="entry name" value="CHD5"/>
    <property type="match status" value="1"/>
</dbReference>
<comment type="caution">
    <text evidence="9">The sequence shown here is derived from an EMBL/GenBank/DDBJ whole genome shotgun (WGS) entry which is preliminary data.</text>
</comment>
<dbReference type="PANTHER" id="PTHR42650:SF1">
    <property type="entry name" value="GUIDED ENTRY OF TAIL-ANCHORED PROTEINS FACTOR 1"/>
    <property type="match status" value="1"/>
</dbReference>
<dbReference type="InterPro" id="IPR029012">
    <property type="entry name" value="Helix_hairpin_bin_sf"/>
</dbReference>
<evidence type="ECO:0000256" key="3">
    <source>
        <dbReference type="ARBA" id="ARBA00022448"/>
    </source>
</evidence>
<keyword evidence="6 8" id="KW-1133">Transmembrane helix</keyword>
<keyword evidence="5 8" id="KW-0256">Endoplasmic reticulum</keyword>
<comment type="similarity">
    <text evidence="2 8">Belongs to the WRB/GET1 family.</text>
</comment>
<dbReference type="GO" id="GO:0005789">
    <property type="term" value="C:endoplasmic reticulum membrane"/>
    <property type="evidence" value="ECO:0007669"/>
    <property type="project" value="UniProtKB-SubCell"/>
</dbReference>
<dbReference type="GO" id="GO:0043495">
    <property type="term" value="F:protein-membrane adaptor activity"/>
    <property type="evidence" value="ECO:0007669"/>
    <property type="project" value="TreeGrafter"/>
</dbReference>
<evidence type="ECO:0000256" key="5">
    <source>
        <dbReference type="ARBA" id="ARBA00022824"/>
    </source>
</evidence>
<name>A0A9P6DVC3_9AGAM</name>
<evidence type="ECO:0000256" key="1">
    <source>
        <dbReference type="ARBA" id="ARBA00004477"/>
    </source>
</evidence>
<evidence type="ECO:0000256" key="8">
    <source>
        <dbReference type="HAMAP-Rule" id="MF_03113"/>
    </source>
</evidence>
<dbReference type="GO" id="GO:0071816">
    <property type="term" value="P:tail-anchored membrane protein insertion into ER membrane"/>
    <property type="evidence" value="ECO:0007669"/>
    <property type="project" value="InterPro"/>
</dbReference>
<feature type="topological domain" description="Cytoplasmic" evidence="8">
    <location>
        <begin position="169"/>
        <end position="191"/>
    </location>
</feature>
<sequence>MGLLVTIFLLVFFSELISWIGKPLLLDLCFSLYTYVFDPKAATRLKSLKTSILVDQKSLAQTSSQDQFAKWAKLRRKVDKGFADLDKLNAEMASVRSAFAIRFNSILWIVTNGSQLFIGWWYRKQAVFYLPPGWFGPAEWWLALPFAPKGSVSCGAWQVACRRAIRLLEGIVRDFMTDRKWNIFSILLPLS</sequence>
<proteinExistence type="inferred from homology"/>